<evidence type="ECO:0000256" key="1">
    <source>
        <dbReference type="ARBA" id="ARBA00022723"/>
    </source>
</evidence>
<dbReference type="PANTHER" id="PTHR33542:SF5">
    <property type="entry name" value="FERROCHELATASE CHE1"/>
    <property type="match status" value="1"/>
</dbReference>
<dbReference type="PANTHER" id="PTHR33542">
    <property type="entry name" value="SIROHYDROCHLORIN FERROCHELATASE, CHLOROPLASTIC"/>
    <property type="match status" value="1"/>
</dbReference>
<dbReference type="EMBL" id="CP065989">
    <property type="protein sequence ID" value="QQB15898.1"/>
    <property type="molecule type" value="Genomic_DNA"/>
</dbReference>
<dbReference type="InterPro" id="IPR002762">
    <property type="entry name" value="CbiX-like"/>
</dbReference>
<dbReference type="AlphaFoldDB" id="A0A7T4A282"/>
<dbReference type="GO" id="GO:0016829">
    <property type="term" value="F:lyase activity"/>
    <property type="evidence" value="ECO:0007669"/>
    <property type="project" value="UniProtKB-KW"/>
</dbReference>
<dbReference type="SUPFAM" id="SSF53800">
    <property type="entry name" value="Chelatase"/>
    <property type="match status" value="1"/>
</dbReference>
<evidence type="ECO:0000313" key="3">
    <source>
        <dbReference type="EMBL" id="QQB15898.1"/>
    </source>
</evidence>
<name>A0A7T4A282_9MICO</name>
<organism evidence="3 4">
    <name type="scientific">Brevibacterium casei</name>
    <dbReference type="NCBI Taxonomy" id="33889"/>
    <lineage>
        <taxon>Bacteria</taxon>
        <taxon>Bacillati</taxon>
        <taxon>Actinomycetota</taxon>
        <taxon>Actinomycetes</taxon>
        <taxon>Micrococcales</taxon>
        <taxon>Brevibacteriaceae</taxon>
        <taxon>Brevibacterium</taxon>
    </lineage>
</organism>
<dbReference type="RefSeq" id="WP_140955533.1">
    <property type="nucleotide sequence ID" value="NZ_CP065989.1"/>
</dbReference>
<accession>A0A7T4A282</accession>
<evidence type="ECO:0000256" key="2">
    <source>
        <dbReference type="ARBA" id="ARBA00023239"/>
    </source>
</evidence>
<dbReference type="GO" id="GO:0046872">
    <property type="term" value="F:metal ion binding"/>
    <property type="evidence" value="ECO:0007669"/>
    <property type="project" value="UniProtKB-KW"/>
</dbReference>
<proteinExistence type="predicted"/>
<gene>
    <name evidence="3" type="ORF">I6H47_08390</name>
</gene>
<keyword evidence="1" id="KW-0479">Metal-binding</keyword>
<sequence length="249" mass="25891">MPTPALGLISHGTSSPEGQAVITALAEAVAADVRQRGITDTVVLGHVDVQAPDVAEVLRRLPADRPSVLVPLLLSPGYHVHVDLAEAVTAAGGPAPDSAGSAHEAVRDIRVAGTLGPDPRLAELLAQRIGALTADDEVVLVAAGSSDERANDASRAVGRLLADRLGRPVQTAFLAGERDNLRDIVEQKCRLGERLVVANLLLAPGYFDDLAARLVDGVGGRLADPLLHGTSPASPLLVDIVRERMMAVL</sequence>
<dbReference type="InterPro" id="IPR050963">
    <property type="entry name" value="Sirohydro_Cobaltochel/CbiX"/>
</dbReference>
<dbReference type="Proteomes" id="UP000595374">
    <property type="component" value="Chromosome"/>
</dbReference>
<dbReference type="Pfam" id="PF01903">
    <property type="entry name" value="CbiX"/>
    <property type="match status" value="1"/>
</dbReference>
<dbReference type="CDD" id="cd03416">
    <property type="entry name" value="CbiX_SirB_N"/>
    <property type="match status" value="1"/>
</dbReference>
<reference evidence="3 4" key="1">
    <citation type="submission" date="2020-12" db="EMBL/GenBank/DDBJ databases">
        <title>FDA dAtabase for Regulatory Grade micrObial Sequences (FDA-ARGOS): Supporting development and validation of Infectious Disease Dx tests.</title>
        <authorList>
            <person name="Sproer C."/>
            <person name="Gronow S."/>
            <person name="Severitt S."/>
            <person name="Schroder I."/>
            <person name="Tallon L."/>
            <person name="Sadzewicz L."/>
            <person name="Zhao X."/>
            <person name="Boylan J."/>
            <person name="Ott S."/>
            <person name="Bowen H."/>
            <person name="Vavikolanu K."/>
            <person name="Mehta A."/>
            <person name="Aluvathingal J."/>
            <person name="Nadendla S."/>
            <person name="Lowell S."/>
            <person name="Myers T."/>
            <person name="Yan Y."/>
            <person name="Sichtig H."/>
        </authorList>
    </citation>
    <scope>NUCLEOTIDE SEQUENCE [LARGE SCALE GENOMIC DNA]</scope>
    <source>
        <strain evidence="3 4">FDAARGOS_990</strain>
    </source>
</reference>
<dbReference type="Gene3D" id="3.40.50.1400">
    <property type="match status" value="2"/>
</dbReference>
<evidence type="ECO:0000313" key="4">
    <source>
        <dbReference type="Proteomes" id="UP000595374"/>
    </source>
</evidence>
<protein>
    <submittedName>
        <fullName evidence="3">Cobalamin biosynthesis protein CbiX</fullName>
    </submittedName>
</protein>
<keyword evidence="2" id="KW-0456">Lyase</keyword>